<accession>A0A1H3VZL3</accession>
<dbReference type="STRING" id="571932.SAMN05421743_101229"/>
<dbReference type="PANTHER" id="PTHR30408">
    <property type="entry name" value="TYPE-1 RESTRICTION ENZYME ECOKI SPECIFICITY PROTEIN"/>
    <property type="match status" value="1"/>
</dbReference>
<dbReference type="AlphaFoldDB" id="A0A1H3VZL3"/>
<protein>
    <submittedName>
        <fullName evidence="3">Type I restriction modification DNA specificity domain-containing protein</fullName>
    </submittedName>
</protein>
<keyword evidence="2" id="KW-0238">DNA-binding</keyword>
<dbReference type="GO" id="GO:0003677">
    <property type="term" value="F:DNA binding"/>
    <property type="evidence" value="ECO:0007669"/>
    <property type="project" value="UniProtKB-KW"/>
</dbReference>
<sequence length="265" mass="30152">MKMLKIMPYEVLGQNDWSINALLSSFEIENKGLPLSELVDFDPEKVSKRKDIIPDQTYSYVDLSAVSSEKGIITDYKSVLGEDLPSRATLKVKTGDIILSTVRPERNLVAVVDEHLSGSIINSTFTVLRPKERTNLSPFLYFTLRSEQFQQTLNLIARGTAVPTIRVKDLKALKLLFKDIKESLVKKANSLYDYWLHKQSNKISLEKIVEIVFGEHLQSVDMNHATSESLIKVVPYNKLQNRLDVGFYMTPSDKKSMGLSYFKVE</sequence>
<dbReference type="Proteomes" id="UP000198584">
    <property type="component" value="Unassembled WGS sequence"/>
</dbReference>
<dbReference type="RefSeq" id="WP_093041338.1">
    <property type="nucleotide sequence ID" value="NZ_FNQR01000001.1"/>
</dbReference>
<reference evidence="3 4" key="1">
    <citation type="submission" date="2016-10" db="EMBL/GenBank/DDBJ databases">
        <authorList>
            <person name="de Groot N.N."/>
        </authorList>
    </citation>
    <scope>NUCLEOTIDE SEQUENCE [LARGE SCALE GENOMIC DNA]</scope>
    <source>
        <strain evidence="3 4">CCM7597</strain>
    </source>
</reference>
<proteinExistence type="predicted"/>
<name>A0A1H3VZL3_9BACI</name>
<gene>
    <name evidence="3" type="ORF">SAMN05421743_101229</name>
</gene>
<evidence type="ECO:0000313" key="4">
    <source>
        <dbReference type="Proteomes" id="UP000198584"/>
    </source>
</evidence>
<dbReference type="PANTHER" id="PTHR30408:SF13">
    <property type="entry name" value="TYPE I RESTRICTION ENZYME HINDI SPECIFICITY SUBUNIT"/>
    <property type="match status" value="1"/>
</dbReference>
<dbReference type="EMBL" id="FNQR01000001">
    <property type="protein sequence ID" value="SDZ79512.1"/>
    <property type="molecule type" value="Genomic_DNA"/>
</dbReference>
<evidence type="ECO:0000256" key="2">
    <source>
        <dbReference type="ARBA" id="ARBA00023125"/>
    </source>
</evidence>
<keyword evidence="4" id="KW-1185">Reference proteome</keyword>
<dbReference type="Gene3D" id="3.90.220.20">
    <property type="entry name" value="DNA methylase specificity domains"/>
    <property type="match status" value="1"/>
</dbReference>
<dbReference type="OrthoDB" id="9815652at2"/>
<dbReference type="SUPFAM" id="SSF116734">
    <property type="entry name" value="DNA methylase specificity domain"/>
    <property type="match status" value="1"/>
</dbReference>
<dbReference type="InterPro" id="IPR044946">
    <property type="entry name" value="Restrct_endonuc_typeI_TRD_sf"/>
</dbReference>
<keyword evidence="1" id="KW-0680">Restriction system</keyword>
<evidence type="ECO:0000256" key="1">
    <source>
        <dbReference type="ARBA" id="ARBA00022747"/>
    </source>
</evidence>
<evidence type="ECO:0000313" key="3">
    <source>
        <dbReference type="EMBL" id="SDZ79512.1"/>
    </source>
</evidence>
<organism evidence="3 4">
    <name type="scientific">Thalassobacillus cyri</name>
    <dbReference type="NCBI Taxonomy" id="571932"/>
    <lineage>
        <taxon>Bacteria</taxon>
        <taxon>Bacillati</taxon>
        <taxon>Bacillota</taxon>
        <taxon>Bacilli</taxon>
        <taxon>Bacillales</taxon>
        <taxon>Bacillaceae</taxon>
        <taxon>Thalassobacillus</taxon>
    </lineage>
</organism>
<dbReference type="GO" id="GO:0009307">
    <property type="term" value="P:DNA restriction-modification system"/>
    <property type="evidence" value="ECO:0007669"/>
    <property type="project" value="UniProtKB-KW"/>
</dbReference>
<dbReference type="InterPro" id="IPR052021">
    <property type="entry name" value="Type-I_RS_S_subunit"/>
</dbReference>